<evidence type="ECO:0000256" key="4">
    <source>
        <dbReference type="ARBA" id="ARBA00022989"/>
    </source>
</evidence>
<gene>
    <name evidence="8" type="ORF">BZ3500_MVSOF-1268-A1-R1_CHR9G10550</name>
</gene>
<dbReference type="EMBL" id="FMWP01000107">
    <property type="protein sequence ID" value="SDA00281.1"/>
    <property type="molecule type" value="Genomic_DNA"/>
</dbReference>
<feature type="transmembrane region" description="Helical" evidence="6">
    <location>
        <begin position="85"/>
        <end position="102"/>
    </location>
</feature>
<feature type="transmembrane region" description="Helical" evidence="6">
    <location>
        <begin position="155"/>
        <end position="174"/>
    </location>
</feature>
<comment type="subcellular location">
    <subcellularLocation>
        <location evidence="1">Membrane</location>
        <topology evidence="1">Multi-pass membrane protein</topology>
    </subcellularLocation>
</comment>
<keyword evidence="5 6" id="KW-0472">Membrane</keyword>
<keyword evidence="4 6" id="KW-1133">Transmembrane helix</keyword>
<dbReference type="STRING" id="289078.A0A2X0L172"/>
<dbReference type="InterPro" id="IPR020846">
    <property type="entry name" value="MFS_dom"/>
</dbReference>
<feature type="transmembrane region" description="Helical" evidence="6">
    <location>
        <begin position="370"/>
        <end position="393"/>
    </location>
</feature>
<evidence type="ECO:0000313" key="8">
    <source>
        <dbReference type="EMBL" id="SDA00281.1"/>
    </source>
</evidence>
<keyword evidence="3 6" id="KW-0812">Transmembrane</keyword>
<feature type="transmembrane region" description="Helical" evidence="6">
    <location>
        <begin position="527"/>
        <end position="548"/>
    </location>
</feature>
<accession>A0A2X0L172</accession>
<feature type="transmembrane region" description="Helical" evidence="6">
    <location>
        <begin position="437"/>
        <end position="454"/>
    </location>
</feature>
<dbReference type="Pfam" id="PF07690">
    <property type="entry name" value="MFS_1"/>
    <property type="match status" value="1"/>
</dbReference>
<dbReference type="OrthoDB" id="440553at2759"/>
<dbReference type="AlphaFoldDB" id="A0A2X0L172"/>
<dbReference type="PROSITE" id="PS50850">
    <property type="entry name" value="MFS"/>
    <property type="match status" value="1"/>
</dbReference>
<dbReference type="SUPFAM" id="SSF103473">
    <property type="entry name" value="MFS general substrate transporter"/>
    <property type="match status" value="1"/>
</dbReference>
<organism evidence="8 9">
    <name type="scientific">Microbotryum saponariae</name>
    <dbReference type="NCBI Taxonomy" id="289078"/>
    <lineage>
        <taxon>Eukaryota</taxon>
        <taxon>Fungi</taxon>
        <taxon>Dikarya</taxon>
        <taxon>Basidiomycota</taxon>
        <taxon>Pucciniomycotina</taxon>
        <taxon>Microbotryomycetes</taxon>
        <taxon>Microbotryales</taxon>
        <taxon>Microbotryaceae</taxon>
        <taxon>Microbotryum</taxon>
    </lineage>
</organism>
<feature type="transmembrane region" description="Helical" evidence="6">
    <location>
        <begin position="216"/>
        <end position="235"/>
    </location>
</feature>
<dbReference type="Proteomes" id="UP000249723">
    <property type="component" value="Unassembled WGS sequence"/>
</dbReference>
<evidence type="ECO:0000259" key="7">
    <source>
        <dbReference type="PROSITE" id="PS50850"/>
    </source>
</evidence>
<feature type="transmembrane region" description="Helical" evidence="6">
    <location>
        <begin position="330"/>
        <end position="350"/>
    </location>
</feature>
<keyword evidence="2" id="KW-0813">Transport</keyword>
<feature type="transmembrane region" description="Helical" evidence="6">
    <location>
        <begin position="241"/>
        <end position="263"/>
    </location>
</feature>
<evidence type="ECO:0000256" key="5">
    <source>
        <dbReference type="ARBA" id="ARBA00023136"/>
    </source>
</evidence>
<keyword evidence="9" id="KW-1185">Reference proteome</keyword>
<dbReference type="FunFam" id="1.20.1720.10:FF:000009">
    <property type="entry name" value="MFS multidrug transporter"/>
    <property type="match status" value="1"/>
</dbReference>
<dbReference type="GO" id="GO:0005886">
    <property type="term" value="C:plasma membrane"/>
    <property type="evidence" value="ECO:0007669"/>
    <property type="project" value="TreeGrafter"/>
</dbReference>
<dbReference type="Gene3D" id="1.20.1720.10">
    <property type="entry name" value="Multidrug resistance protein D"/>
    <property type="match status" value="2"/>
</dbReference>
<evidence type="ECO:0000256" key="2">
    <source>
        <dbReference type="ARBA" id="ARBA00022448"/>
    </source>
</evidence>
<evidence type="ECO:0000256" key="6">
    <source>
        <dbReference type="SAM" id="Phobius"/>
    </source>
</evidence>
<evidence type="ECO:0000256" key="1">
    <source>
        <dbReference type="ARBA" id="ARBA00004141"/>
    </source>
</evidence>
<dbReference type="InterPro" id="IPR011701">
    <property type="entry name" value="MFS"/>
</dbReference>
<sequence length="584" mass="63087">MASNHAVGGTQVVYDDAPNLCLDSPSMRVPGSSSASDGGHTVTEVAAAGTVPVDDDNDPRVDQIATSITLAPNPIDDYTIWSKNIVRLICITVAFAGLFSPLSSNSYFPALSTIAASLQVSISKVNLTVTMFMIFQGLSPTLWAAVGDVMGRRPVYIATTTLYLCSNIGLSFTYHYWLLLLLRCVQSTGSASVVALGSGTIGDLIPPARRGGWMSIYNVFTMIGPAIGPVIGGLLANSFDWLAIFYFLAVFSAIVLVLLIVVLPETLRSLVGNGSIPARGINRSWLSMMHERKMQASTNDSSSTLDHNAARTQAKPKTWRDIDLLASVKIIANIDVLCLLTFNSIVYGVFYMVITSTSTIFELNYGLSEAQIGLCYLANGCGMIAGAVINGPALNRAYAATKRTHDERLRASGIKVPDVIERSDLGDFPIERARLKSLPGSVAIFVVCSISYGWSLQRIWPLAVPLVLQFFIGTAAMIQFNAITTLLVDLYPLASASTTAANNLIRCLVGAAATAIVDPLIQAIGSGWAFTAAGLLIVSVTPLLWIEWEYGQRFRSRRRVRLNDKIMAREEQKRKEEEEGKAEP</sequence>
<dbReference type="PANTHER" id="PTHR23502">
    <property type="entry name" value="MAJOR FACILITATOR SUPERFAMILY"/>
    <property type="match status" value="1"/>
</dbReference>
<reference evidence="9" key="1">
    <citation type="submission" date="2016-10" db="EMBL/GenBank/DDBJ databases">
        <authorList>
            <person name="Jeantristanb JTB J.-T."/>
            <person name="Ricardo R."/>
        </authorList>
    </citation>
    <scope>NUCLEOTIDE SEQUENCE [LARGE SCALE GENOMIC DNA]</scope>
</reference>
<feature type="transmembrane region" description="Helical" evidence="6">
    <location>
        <begin position="503"/>
        <end position="521"/>
    </location>
</feature>
<name>A0A2X0L172_9BASI</name>
<dbReference type="GO" id="GO:0022857">
    <property type="term" value="F:transmembrane transporter activity"/>
    <property type="evidence" value="ECO:0007669"/>
    <property type="project" value="InterPro"/>
</dbReference>
<proteinExistence type="predicted"/>
<feature type="transmembrane region" description="Helical" evidence="6">
    <location>
        <begin position="466"/>
        <end position="491"/>
    </location>
</feature>
<evidence type="ECO:0000313" key="9">
    <source>
        <dbReference type="Proteomes" id="UP000249723"/>
    </source>
</evidence>
<dbReference type="InterPro" id="IPR036259">
    <property type="entry name" value="MFS_trans_sf"/>
</dbReference>
<dbReference type="PANTHER" id="PTHR23502:SF51">
    <property type="entry name" value="QUINIDINE RESISTANCE PROTEIN 1-RELATED"/>
    <property type="match status" value="1"/>
</dbReference>
<feature type="domain" description="Major facilitator superfamily (MFS) profile" evidence="7">
    <location>
        <begin position="89"/>
        <end position="551"/>
    </location>
</feature>
<evidence type="ECO:0000256" key="3">
    <source>
        <dbReference type="ARBA" id="ARBA00022692"/>
    </source>
</evidence>
<protein>
    <submittedName>
        <fullName evidence="8">BZ3500_MvSof-1268-A1-R1_Chr9g10550 protein</fullName>
    </submittedName>
</protein>